<keyword evidence="1" id="KW-0812">Transmembrane</keyword>
<evidence type="ECO:0000313" key="2">
    <source>
        <dbReference type="EMBL" id="MBO0511258.1"/>
    </source>
</evidence>
<comment type="caution">
    <text evidence="2">The sequence shown here is derived from an EMBL/GenBank/DDBJ whole genome shotgun (WGS) entry which is preliminary data.</text>
</comment>
<dbReference type="AlphaFoldDB" id="A0A939F3K9"/>
<reference evidence="2" key="1">
    <citation type="submission" date="2021-03" db="EMBL/GenBank/DDBJ databases">
        <title>Streptomyces poriferae sp. nov., a novel marine sponge-derived Actinobacteria species with anti-MRSA activity.</title>
        <authorList>
            <person name="Sandoval-Powers M."/>
            <person name="Kralova S."/>
            <person name="Nguyen G.-S."/>
            <person name="Fawwal D."/>
            <person name="Degnes K."/>
            <person name="Klinkenberg G."/>
            <person name="Sletta H."/>
            <person name="Wentzel A."/>
            <person name="Liles M.R."/>
        </authorList>
    </citation>
    <scope>NUCLEOTIDE SEQUENCE</scope>
    <source>
        <strain evidence="2">DSM 41794</strain>
    </source>
</reference>
<gene>
    <name evidence="2" type="ORF">J0695_05460</name>
</gene>
<accession>A0A939F3K9</accession>
<protein>
    <submittedName>
        <fullName evidence="2">Uncharacterized protein</fullName>
    </submittedName>
</protein>
<evidence type="ECO:0000313" key="3">
    <source>
        <dbReference type="Proteomes" id="UP000664167"/>
    </source>
</evidence>
<sequence length="55" mass="6195">MDTFLNYLTVIAVFVLIALPSLVGVAHDRRIDRQIARAAAQRHASRAEKRYELSA</sequence>
<dbReference type="RefSeq" id="WP_206960682.1">
    <property type="nucleotide sequence ID" value="NZ_BAAAJJ010000001.1"/>
</dbReference>
<proteinExistence type="predicted"/>
<organism evidence="2 3">
    <name type="scientific">Streptomyces beijiangensis</name>
    <dbReference type="NCBI Taxonomy" id="163361"/>
    <lineage>
        <taxon>Bacteria</taxon>
        <taxon>Bacillati</taxon>
        <taxon>Actinomycetota</taxon>
        <taxon>Actinomycetes</taxon>
        <taxon>Kitasatosporales</taxon>
        <taxon>Streptomycetaceae</taxon>
        <taxon>Streptomyces</taxon>
    </lineage>
</organism>
<keyword evidence="1" id="KW-1133">Transmembrane helix</keyword>
<evidence type="ECO:0000256" key="1">
    <source>
        <dbReference type="SAM" id="Phobius"/>
    </source>
</evidence>
<keyword evidence="1" id="KW-0472">Membrane</keyword>
<dbReference type="Proteomes" id="UP000664167">
    <property type="component" value="Unassembled WGS sequence"/>
</dbReference>
<name>A0A939F3K9_9ACTN</name>
<keyword evidence="3" id="KW-1185">Reference proteome</keyword>
<feature type="transmembrane region" description="Helical" evidence="1">
    <location>
        <begin position="6"/>
        <end position="27"/>
    </location>
</feature>
<dbReference type="EMBL" id="JAFLRJ010000039">
    <property type="protein sequence ID" value="MBO0511258.1"/>
    <property type="molecule type" value="Genomic_DNA"/>
</dbReference>